<keyword evidence="3" id="KW-1185">Reference proteome</keyword>
<organism evidence="2 3">
    <name type="scientific">Rhizomicrobium electricum</name>
    <dbReference type="NCBI Taxonomy" id="480070"/>
    <lineage>
        <taxon>Bacteria</taxon>
        <taxon>Pseudomonadati</taxon>
        <taxon>Pseudomonadota</taxon>
        <taxon>Alphaproteobacteria</taxon>
        <taxon>Micropepsales</taxon>
        <taxon>Micropepsaceae</taxon>
        <taxon>Rhizomicrobium</taxon>
    </lineage>
</organism>
<dbReference type="RefSeq" id="WP_166932016.1">
    <property type="nucleotide sequence ID" value="NZ_BAAADD010000002.1"/>
</dbReference>
<sequence>MKYATLAVRTAAVPLVVALIAPGAAKAEGTTPSYVGMTEQDVGVMDRARPAYDAKGIPLGGFRLFPALNTSASFDDNVFKTADALSDWFFTISPAARLKSQWGRHFLELYSGLNYYNYQTYTKENLTDWNIGTDGKLDISRSANMSANVFYGQMHELWSAPNNVAGYQAAPNRYFQTHVDVSSVYQPNRLGFGLGGVFDNYNWTTTPVSGGGVFYNDDRDNNEFQAYAKAYYDFSPGYSGYLKVSYDERDFNLYTDRSGLHRSSHGYRVDAGVNLQISHLISGEVYVGYMQQNFAASLADVSGIDFGAQLDWYVSPVLTAHLSGSRSLDNVVLSGVSVADNKNVTFSADYEFRPNVIVQGRVAYTNTRYVGSGRTDDYPSVGIGVMYLVNRYVSLNVNYNYSERSTDTPALAYTDNTVSIGLALHI</sequence>
<reference evidence="3" key="1">
    <citation type="journal article" date="2019" name="Int. J. Syst. Evol. Microbiol.">
        <title>The Global Catalogue of Microorganisms (GCM) 10K type strain sequencing project: providing services to taxonomists for standard genome sequencing and annotation.</title>
        <authorList>
            <consortium name="The Broad Institute Genomics Platform"/>
            <consortium name="The Broad Institute Genome Sequencing Center for Infectious Disease"/>
            <person name="Wu L."/>
            <person name="Ma J."/>
        </authorList>
    </citation>
    <scope>NUCLEOTIDE SEQUENCE [LARGE SCALE GENOMIC DNA]</scope>
    <source>
        <strain evidence="3">JCM 15089</strain>
    </source>
</reference>
<dbReference type="EMBL" id="BAAADD010000002">
    <property type="protein sequence ID" value="GAA0561170.1"/>
    <property type="molecule type" value="Genomic_DNA"/>
</dbReference>
<gene>
    <name evidence="2" type="ORF">GCM10008942_06990</name>
</gene>
<accession>A0ABP3P6A0</accession>
<dbReference type="Pfam" id="PF10082">
    <property type="entry name" value="BBP2_2"/>
    <property type="match status" value="1"/>
</dbReference>
<proteinExistence type="predicted"/>
<protein>
    <recommendedName>
        <fullName evidence="4">Outer membrane beta-barrel protein</fullName>
    </recommendedName>
</protein>
<feature type="chain" id="PRO_5045902321" description="Outer membrane beta-barrel protein" evidence="1">
    <location>
        <begin position="28"/>
        <end position="426"/>
    </location>
</feature>
<name>A0ABP3P6A0_9PROT</name>
<evidence type="ECO:0008006" key="4">
    <source>
        <dbReference type="Google" id="ProtNLM"/>
    </source>
</evidence>
<dbReference type="InterPro" id="IPR018759">
    <property type="entry name" value="BBP2_2"/>
</dbReference>
<comment type="caution">
    <text evidence="2">The sequence shown here is derived from an EMBL/GenBank/DDBJ whole genome shotgun (WGS) entry which is preliminary data.</text>
</comment>
<dbReference type="Proteomes" id="UP001499951">
    <property type="component" value="Unassembled WGS sequence"/>
</dbReference>
<evidence type="ECO:0000313" key="2">
    <source>
        <dbReference type="EMBL" id="GAA0561170.1"/>
    </source>
</evidence>
<evidence type="ECO:0000256" key="1">
    <source>
        <dbReference type="SAM" id="SignalP"/>
    </source>
</evidence>
<dbReference type="SUPFAM" id="SSF56935">
    <property type="entry name" value="Porins"/>
    <property type="match status" value="1"/>
</dbReference>
<evidence type="ECO:0000313" key="3">
    <source>
        <dbReference type="Proteomes" id="UP001499951"/>
    </source>
</evidence>
<keyword evidence="1" id="KW-0732">Signal</keyword>
<feature type="signal peptide" evidence="1">
    <location>
        <begin position="1"/>
        <end position="27"/>
    </location>
</feature>